<evidence type="ECO:0000256" key="7">
    <source>
        <dbReference type="ARBA" id="ARBA00022605"/>
    </source>
</evidence>
<dbReference type="GO" id="GO:0009316">
    <property type="term" value="C:3-isopropylmalate dehydratase complex"/>
    <property type="evidence" value="ECO:0007669"/>
    <property type="project" value="InterPro"/>
</dbReference>
<evidence type="ECO:0000259" key="11">
    <source>
        <dbReference type="Pfam" id="PF00694"/>
    </source>
</evidence>
<dbReference type="Gene3D" id="3.20.19.10">
    <property type="entry name" value="Aconitase, domain 4"/>
    <property type="match status" value="1"/>
</dbReference>
<comment type="catalytic activity">
    <reaction evidence="1 10">
        <text>(2R,3S)-3-isopropylmalate = (2S)-2-isopropylmalate</text>
        <dbReference type="Rhea" id="RHEA:32287"/>
        <dbReference type="ChEBI" id="CHEBI:1178"/>
        <dbReference type="ChEBI" id="CHEBI:35121"/>
        <dbReference type="EC" id="4.2.1.33"/>
    </reaction>
</comment>
<dbReference type="Pfam" id="PF00694">
    <property type="entry name" value="Aconitase_C"/>
    <property type="match status" value="1"/>
</dbReference>
<sequence>MKSFSKIISTAIVVETENIDTDQIIPAVFLKTTVRTGLGKYLFYNWRYETGGKFKKHIFNEKKTKGAKILAAGKNFGSGSSREHAVWALTDFGFKVIISSTFGDIFYNNSLKNGLLCIKLNDMEISRFMKIVKTRPDCQINVELKKQEVKIPEIKIKFNFEIDAFRKYCLLSGTDELGYILSHEEEINTYEKNL</sequence>
<name>A0A0G1DET9_9BACT</name>
<dbReference type="FunFam" id="3.20.19.10:FF:000003">
    <property type="entry name" value="3-isopropylmalate dehydratase small subunit"/>
    <property type="match status" value="1"/>
</dbReference>
<keyword evidence="6 10" id="KW-0432">Leucine biosynthesis</keyword>
<organism evidence="12 13">
    <name type="scientific">Candidatus Gottesmanbacteria bacterium GW2011_GWA2_43_14</name>
    <dbReference type="NCBI Taxonomy" id="1618443"/>
    <lineage>
        <taxon>Bacteria</taxon>
        <taxon>Candidatus Gottesmaniibacteriota</taxon>
    </lineage>
</organism>
<dbReference type="InterPro" id="IPR033940">
    <property type="entry name" value="IPMI_Swivel"/>
</dbReference>
<dbReference type="Proteomes" id="UP000034894">
    <property type="component" value="Unassembled WGS sequence"/>
</dbReference>
<dbReference type="InterPro" id="IPR050075">
    <property type="entry name" value="LeuD"/>
</dbReference>
<keyword evidence="9 10" id="KW-0100">Branched-chain amino acid biosynthesis</keyword>
<evidence type="ECO:0000256" key="8">
    <source>
        <dbReference type="ARBA" id="ARBA00023239"/>
    </source>
</evidence>
<feature type="domain" description="Aconitase A/isopropylmalate dehydratase small subunit swivel" evidence="11">
    <location>
        <begin position="5"/>
        <end position="121"/>
    </location>
</feature>
<comment type="similarity">
    <text evidence="4 10">Belongs to the LeuD family. LeuD type 1 subfamily.</text>
</comment>
<dbReference type="PANTHER" id="PTHR43345">
    <property type="entry name" value="3-ISOPROPYLMALATE DEHYDRATASE SMALL SUBUNIT 2-RELATED-RELATED"/>
    <property type="match status" value="1"/>
</dbReference>
<dbReference type="SUPFAM" id="SSF52016">
    <property type="entry name" value="LeuD/IlvD-like"/>
    <property type="match status" value="1"/>
</dbReference>
<dbReference type="NCBIfam" id="NF002458">
    <property type="entry name" value="PRK01641.1"/>
    <property type="match status" value="1"/>
</dbReference>
<evidence type="ECO:0000256" key="5">
    <source>
        <dbReference type="ARBA" id="ARBA00011271"/>
    </source>
</evidence>
<dbReference type="PATRIC" id="fig|1618443.3.peg.1455"/>
<evidence type="ECO:0000256" key="6">
    <source>
        <dbReference type="ARBA" id="ARBA00022430"/>
    </source>
</evidence>
<evidence type="ECO:0000256" key="4">
    <source>
        <dbReference type="ARBA" id="ARBA00009845"/>
    </source>
</evidence>
<accession>A0A0G1DET9</accession>
<evidence type="ECO:0000256" key="3">
    <source>
        <dbReference type="ARBA" id="ARBA00004729"/>
    </source>
</evidence>
<dbReference type="EC" id="4.2.1.33" evidence="10"/>
<dbReference type="AlphaFoldDB" id="A0A0G1DET9"/>
<proteinExistence type="inferred from homology"/>
<dbReference type="HAMAP" id="MF_01031">
    <property type="entry name" value="LeuD_type1"/>
    <property type="match status" value="1"/>
</dbReference>
<keyword evidence="8 10" id="KW-0456">Lyase</keyword>
<dbReference type="InterPro" id="IPR015928">
    <property type="entry name" value="Aconitase/3IPM_dehydase_swvl"/>
</dbReference>
<dbReference type="CDD" id="cd01577">
    <property type="entry name" value="IPMI_Swivel"/>
    <property type="match status" value="1"/>
</dbReference>
<comment type="pathway">
    <text evidence="3 10">Amino-acid biosynthesis; L-leucine biosynthesis; L-leucine from 3-methyl-2-oxobutanoate: step 2/4.</text>
</comment>
<dbReference type="GO" id="GO:0009098">
    <property type="term" value="P:L-leucine biosynthetic process"/>
    <property type="evidence" value="ECO:0007669"/>
    <property type="project" value="UniProtKB-UniRule"/>
</dbReference>
<gene>
    <name evidence="10" type="primary">leuD</name>
    <name evidence="12" type="ORF">UV73_C0012G0130</name>
</gene>
<comment type="subunit">
    <text evidence="5 10">Heterodimer of LeuC and LeuD.</text>
</comment>
<dbReference type="UniPathway" id="UPA00048">
    <property type="reaction ID" value="UER00071"/>
</dbReference>
<evidence type="ECO:0000256" key="1">
    <source>
        <dbReference type="ARBA" id="ARBA00000491"/>
    </source>
</evidence>
<dbReference type="InterPro" id="IPR004431">
    <property type="entry name" value="3-IsopropMal_deHydase_ssu"/>
</dbReference>
<evidence type="ECO:0000313" key="12">
    <source>
        <dbReference type="EMBL" id="KKS96102.1"/>
    </source>
</evidence>
<evidence type="ECO:0000313" key="13">
    <source>
        <dbReference type="Proteomes" id="UP000034894"/>
    </source>
</evidence>
<dbReference type="EMBL" id="LCFP01000012">
    <property type="protein sequence ID" value="KKS96102.1"/>
    <property type="molecule type" value="Genomic_DNA"/>
</dbReference>
<dbReference type="NCBIfam" id="TIGR00171">
    <property type="entry name" value="leuD"/>
    <property type="match status" value="1"/>
</dbReference>
<comment type="caution">
    <text evidence="12">The sequence shown here is derived from an EMBL/GenBank/DDBJ whole genome shotgun (WGS) entry which is preliminary data.</text>
</comment>
<dbReference type="PANTHER" id="PTHR43345:SF5">
    <property type="entry name" value="3-ISOPROPYLMALATE DEHYDRATASE SMALL SUBUNIT"/>
    <property type="match status" value="1"/>
</dbReference>
<protein>
    <recommendedName>
        <fullName evidence="10">3-isopropylmalate dehydratase small subunit</fullName>
        <ecNumber evidence="10">4.2.1.33</ecNumber>
    </recommendedName>
    <alternativeName>
        <fullName evidence="10">Alpha-IPM isomerase</fullName>
        <shortName evidence="10">IPMI</shortName>
    </alternativeName>
    <alternativeName>
        <fullName evidence="10">Isopropylmalate isomerase</fullName>
    </alternativeName>
</protein>
<comment type="function">
    <text evidence="2 10">Catalyzes the isomerization between 2-isopropylmalate and 3-isopropylmalate, via the formation of 2-isopropylmaleate.</text>
</comment>
<evidence type="ECO:0000256" key="10">
    <source>
        <dbReference type="HAMAP-Rule" id="MF_01031"/>
    </source>
</evidence>
<keyword evidence="7 10" id="KW-0028">Amino-acid biosynthesis</keyword>
<dbReference type="STRING" id="1618443.UV73_C0012G0130"/>
<dbReference type="InterPro" id="IPR000573">
    <property type="entry name" value="AconitaseA/IPMdHydase_ssu_swvl"/>
</dbReference>
<evidence type="ECO:0000256" key="9">
    <source>
        <dbReference type="ARBA" id="ARBA00023304"/>
    </source>
</evidence>
<evidence type="ECO:0000256" key="2">
    <source>
        <dbReference type="ARBA" id="ARBA00002695"/>
    </source>
</evidence>
<dbReference type="GO" id="GO:0003861">
    <property type="term" value="F:3-isopropylmalate dehydratase activity"/>
    <property type="evidence" value="ECO:0007669"/>
    <property type="project" value="UniProtKB-UniRule"/>
</dbReference>
<reference evidence="12 13" key="1">
    <citation type="journal article" date="2015" name="Nature">
        <title>rRNA introns, odd ribosomes, and small enigmatic genomes across a large radiation of phyla.</title>
        <authorList>
            <person name="Brown C.T."/>
            <person name="Hug L.A."/>
            <person name="Thomas B.C."/>
            <person name="Sharon I."/>
            <person name="Castelle C.J."/>
            <person name="Singh A."/>
            <person name="Wilkins M.J."/>
            <person name="Williams K.H."/>
            <person name="Banfield J.F."/>
        </authorList>
    </citation>
    <scope>NUCLEOTIDE SEQUENCE [LARGE SCALE GENOMIC DNA]</scope>
</reference>